<protein>
    <recommendedName>
        <fullName evidence="1">Aminoglycoside phosphotransferase domain-containing protein</fullName>
    </recommendedName>
</protein>
<dbReference type="AlphaFoldDB" id="X0MMW9"/>
<proteinExistence type="predicted"/>
<dbReference type="HOGENOM" id="CLU_021768_1_0_1"/>
<evidence type="ECO:0000313" key="2">
    <source>
        <dbReference type="EMBL" id="EXM21895.1"/>
    </source>
</evidence>
<name>X0MMW9_FUSOX</name>
<dbReference type="EMBL" id="JH657943">
    <property type="protein sequence ID" value="EXM21895.1"/>
    <property type="molecule type" value="Genomic_DNA"/>
</dbReference>
<dbReference type="InterPro" id="IPR002575">
    <property type="entry name" value="Aminoglycoside_PTrfase"/>
</dbReference>
<evidence type="ECO:0000259" key="1">
    <source>
        <dbReference type="Pfam" id="PF01636"/>
    </source>
</evidence>
<dbReference type="Proteomes" id="UP000030701">
    <property type="component" value="Unassembled WGS sequence"/>
</dbReference>
<organism evidence="2">
    <name type="scientific">Fusarium oxysporum f. sp. vasinfectum 25433</name>
    <dbReference type="NCBI Taxonomy" id="1089449"/>
    <lineage>
        <taxon>Eukaryota</taxon>
        <taxon>Fungi</taxon>
        <taxon>Dikarya</taxon>
        <taxon>Ascomycota</taxon>
        <taxon>Pezizomycotina</taxon>
        <taxon>Sordariomycetes</taxon>
        <taxon>Hypocreomycetidae</taxon>
        <taxon>Hypocreales</taxon>
        <taxon>Nectriaceae</taxon>
        <taxon>Fusarium</taxon>
        <taxon>Fusarium oxysporum species complex</taxon>
    </lineage>
</organism>
<dbReference type="Pfam" id="PF01636">
    <property type="entry name" value="APH"/>
    <property type="match status" value="1"/>
</dbReference>
<accession>X0MMW9</accession>
<reference evidence="2" key="1">
    <citation type="submission" date="2011-11" db="EMBL/GenBank/DDBJ databases">
        <title>The Genome Sequence of Fusarium oxysporum Cotton.</title>
        <authorList>
            <consortium name="The Broad Institute Genome Sequencing Platform"/>
            <person name="Ma L.-J."/>
            <person name="Gale L.R."/>
            <person name="Schwartz D.C."/>
            <person name="Zhou S."/>
            <person name="Corby-Kistler H."/>
            <person name="Young S.K."/>
            <person name="Zeng Q."/>
            <person name="Gargeya S."/>
            <person name="Fitzgerald M."/>
            <person name="Haas B."/>
            <person name="Abouelleil A."/>
            <person name="Alvarado L."/>
            <person name="Arachchi H.M."/>
            <person name="Berlin A."/>
            <person name="Brown A."/>
            <person name="Chapman S.B."/>
            <person name="Chen Z."/>
            <person name="Dunbar C."/>
            <person name="Freedman E."/>
            <person name="Gearin G."/>
            <person name="Goldberg J."/>
            <person name="Griggs A."/>
            <person name="Gujja S."/>
            <person name="Heiman D."/>
            <person name="Howarth C."/>
            <person name="Larson L."/>
            <person name="Lui A."/>
            <person name="MacDonald P.J.P."/>
            <person name="Montmayeur A."/>
            <person name="Murphy C."/>
            <person name="Neiman D."/>
            <person name="Pearson M."/>
            <person name="Priest M."/>
            <person name="Roberts A."/>
            <person name="Saif S."/>
            <person name="Shea T."/>
            <person name="Shenoy N."/>
            <person name="Sisk P."/>
            <person name="Stolte C."/>
            <person name="Sykes S."/>
            <person name="Wortman J."/>
            <person name="Nusbaum C."/>
            <person name="Birren B."/>
        </authorList>
    </citation>
    <scope>NUCLEOTIDE SEQUENCE [LARGE SCALE GENOMIC DNA]</scope>
    <source>
        <strain evidence="2">25433</strain>
    </source>
</reference>
<sequence length="472" mass="54464">MAESQSRREQTLAAIRSSRLQHPDDQLLECFLHDSVYPEATARYMLQRCIDGQEDYDLMPLLSEWKKLVGTVIDQLAQQANPSESIVADPVAEAVSQGYFRFTPTKVSNYRVTKVTIGGPNQPPLLERIPKIQWCSFTDHSDSGIETPDVSLLLATSRFSKSIRWALVAREIASRHELPATSLLSFSPWHHFSEYVAPMIVSMCRLMPVSFRIRIYHFLSSLGSCVYGSSCSLRVQQLPFGMYLKTKSVEDHQALKIEFGALQLVRSQTQIPVPRPLDLLSDTETSYLLTTTLPGQRFGSYIDILSDHDLDTFTRDMQRYLTQLRSISRHGTPTYEIRNAIGEPYYDYRIIAAHDYDKERGDFFGPCTDEEDFNNILRTPALPDVFHSTGHNIVFTHSDINMRNVLMHNGRISGIADRENSGWFSDYWEYTKAHYVTKLHKRWLAVVNRIFESFGDFTLDLEIERRLWEYWF</sequence>
<dbReference type="PANTHER" id="PTHR21310">
    <property type="entry name" value="AMINOGLYCOSIDE PHOSPHOTRANSFERASE-RELATED-RELATED"/>
    <property type="match status" value="1"/>
</dbReference>
<gene>
    <name evidence="2" type="ORF">FOTG_10191</name>
</gene>
<dbReference type="OrthoDB" id="3250044at2759"/>
<dbReference type="SUPFAM" id="SSF56112">
    <property type="entry name" value="Protein kinase-like (PK-like)"/>
    <property type="match status" value="1"/>
</dbReference>
<dbReference type="InterPro" id="IPR011009">
    <property type="entry name" value="Kinase-like_dom_sf"/>
</dbReference>
<dbReference type="PANTHER" id="PTHR21310:SF58">
    <property type="entry name" value="AMINOGLYCOSIDE PHOSPHOTRANSFERASE DOMAIN-CONTAINING PROTEIN"/>
    <property type="match status" value="1"/>
</dbReference>
<reference evidence="2" key="2">
    <citation type="submission" date="2012-05" db="EMBL/GenBank/DDBJ databases">
        <title>The Genome Annotation of Fusarium oxysporum Cotton.</title>
        <authorList>
            <consortium name="The Broad Institute Genomics Platform"/>
            <person name="Ma L.-J."/>
            <person name="Corby-Kistler H."/>
            <person name="Broz K."/>
            <person name="Gale L.R."/>
            <person name="Jonkers W."/>
            <person name="O'Donnell K."/>
            <person name="Ploetz R."/>
            <person name="Steinberg C."/>
            <person name="Schwartz D.C."/>
            <person name="VanEtten H."/>
            <person name="Zhou S."/>
            <person name="Young S.K."/>
            <person name="Zeng Q."/>
            <person name="Gargeya S."/>
            <person name="Fitzgerald M."/>
            <person name="Abouelleil A."/>
            <person name="Alvarado L."/>
            <person name="Chapman S.B."/>
            <person name="Gainer-Dewar J."/>
            <person name="Goldberg J."/>
            <person name="Griggs A."/>
            <person name="Gujja S."/>
            <person name="Hansen M."/>
            <person name="Howarth C."/>
            <person name="Imamovic A."/>
            <person name="Ireland A."/>
            <person name="Larimer J."/>
            <person name="McCowan C."/>
            <person name="Murphy C."/>
            <person name="Pearson M."/>
            <person name="Poon T.W."/>
            <person name="Priest M."/>
            <person name="Roberts A."/>
            <person name="Saif S."/>
            <person name="Shea T."/>
            <person name="Sykes S."/>
            <person name="Wortman J."/>
            <person name="Nusbaum C."/>
            <person name="Birren B."/>
        </authorList>
    </citation>
    <scope>NUCLEOTIDE SEQUENCE</scope>
    <source>
        <strain evidence="2">25433</strain>
    </source>
</reference>
<feature type="domain" description="Aminoglycoside phosphotransferase" evidence="1">
    <location>
        <begin position="250"/>
        <end position="419"/>
    </location>
</feature>
<dbReference type="InterPro" id="IPR051678">
    <property type="entry name" value="AGP_Transferase"/>
</dbReference>